<reference evidence="1 2" key="1">
    <citation type="submission" date="2019-08" db="EMBL/GenBank/DDBJ databases">
        <title>Whole genome of Aphis craccivora.</title>
        <authorList>
            <person name="Voronova N.V."/>
            <person name="Shulinski R.S."/>
            <person name="Bandarenka Y.V."/>
            <person name="Zhorov D.G."/>
            <person name="Warner D."/>
        </authorList>
    </citation>
    <scope>NUCLEOTIDE SEQUENCE [LARGE SCALE GENOMIC DNA]</scope>
    <source>
        <strain evidence="1">180601</strain>
        <tissue evidence="1">Whole Body</tissue>
    </source>
</reference>
<protein>
    <submittedName>
        <fullName evidence="1">CD166 antigen</fullName>
    </submittedName>
</protein>
<gene>
    <name evidence="1" type="ORF">FWK35_00020611</name>
</gene>
<feature type="non-terminal residue" evidence="1">
    <location>
        <position position="1"/>
    </location>
</feature>
<accession>A0A6G0YQR8</accession>
<evidence type="ECO:0000313" key="2">
    <source>
        <dbReference type="Proteomes" id="UP000478052"/>
    </source>
</evidence>
<comment type="caution">
    <text evidence="1">The sequence shown here is derived from an EMBL/GenBank/DDBJ whole genome shotgun (WGS) entry which is preliminary data.</text>
</comment>
<organism evidence="1 2">
    <name type="scientific">Aphis craccivora</name>
    <name type="common">Cowpea aphid</name>
    <dbReference type="NCBI Taxonomy" id="307492"/>
    <lineage>
        <taxon>Eukaryota</taxon>
        <taxon>Metazoa</taxon>
        <taxon>Ecdysozoa</taxon>
        <taxon>Arthropoda</taxon>
        <taxon>Hexapoda</taxon>
        <taxon>Insecta</taxon>
        <taxon>Pterygota</taxon>
        <taxon>Neoptera</taxon>
        <taxon>Paraneoptera</taxon>
        <taxon>Hemiptera</taxon>
        <taxon>Sternorrhyncha</taxon>
        <taxon>Aphidomorpha</taxon>
        <taxon>Aphidoidea</taxon>
        <taxon>Aphididae</taxon>
        <taxon>Aphidini</taxon>
        <taxon>Aphis</taxon>
        <taxon>Aphis</taxon>
    </lineage>
</organism>
<proteinExistence type="predicted"/>
<sequence length="61" mass="6876">AKKFICSIELFNISNFDKMKLIPSKALLSYASGSKTKDFITCTIILLLLIGVISDHHKKYD</sequence>
<dbReference type="EMBL" id="VUJU01002853">
    <property type="protein sequence ID" value="KAF0759883.1"/>
    <property type="molecule type" value="Genomic_DNA"/>
</dbReference>
<dbReference type="AlphaFoldDB" id="A0A6G0YQR8"/>
<evidence type="ECO:0000313" key="1">
    <source>
        <dbReference type="EMBL" id="KAF0759883.1"/>
    </source>
</evidence>
<dbReference type="Proteomes" id="UP000478052">
    <property type="component" value="Unassembled WGS sequence"/>
</dbReference>
<keyword evidence="2" id="KW-1185">Reference proteome</keyword>
<name>A0A6G0YQR8_APHCR</name>